<feature type="domain" description="PRTase associated wHTH" evidence="2">
    <location>
        <begin position="321"/>
        <end position="396"/>
    </location>
</feature>
<name>A0ABX9HRB9_9PAST</name>
<dbReference type="Pfam" id="PF24409">
    <property type="entry name" value="wHTH-PRTase_assc"/>
    <property type="match status" value="1"/>
</dbReference>
<reference evidence="3 4" key="1">
    <citation type="submission" date="2018-05" db="EMBL/GenBank/DDBJ databases">
        <title>Draft Genome Sequences for a Diverse set of 7 Haemophilus Species.</title>
        <authorList>
            <person name="Nichols M."/>
            <person name="Topaz N."/>
            <person name="Wang X."/>
            <person name="Wang X."/>
            <person name="Boxrud D."/>
        </authorList>
    </citation>
    <scope>NUCLEOTIDE SEQUENCE [LARGE SCALE GENOMIC DNA]</scope>
    <source>
        <strain evidence="3 4">C2015005473</strain>
    </source>
</reference>
<dbReference type="EMBL" id="QEQG01000004">
    <property type="protein sequence ID" value="RDF11449.1"/>
    <property type="molecule type" value="Genomic_DNA"/>
</dbReference>
<proteinExistence type="predicted"/>
<evidence type="ECO:0000259" key="2">
    <source>
        <dbReference type="Pfam" id="PF24409"/>
    </source>
</evidence>
<dbReference type="InterPro" id="IPR056920">
    <property type="entry name" value="PRTase-CE"/>
</dbReference>
<dbReference type="Proteomes" id="UP000253950">
    <property type="component" value="Unassembled WGS sequence"/>
</dbReference>
<dbReference type="RefSeq" id="WP_111389516.1">
    <property type="nucleotide sequence ID" value="NZ_JAPWBM010000004.1"/>
</dbReference>
<feature type="domain" description="PRTase-CE" evidence="1">
    <location>
        <begin position="25"/>
        <end position="290"/>
    </location>
</feature>
<accession>A0ABX9HRB9</accession>
<evidence type="ECO:0000313" key="4">
    <source>
        <dbReference type="Proteomes" id="UP000253950"/>
    </source>
</evidence>
<gene>
    <name evidence="3" type="ORF">DPV84_04505</name>
</gene>
<comment type="caution">
    <text evidence="3">The sequence shown here is derived from an EMBL/GenBank/DDBJ whole genome shotgun (WGS) entry which is preliminary data.</text>
</comment>
<sequence length="397" mass="46041">MKTMATNKSFVKSLSPAKIDSSPEIQDWLSQFPIENQPLAKLLLSRLKFVSRDNYSIWLNKTILSFLDRESIFALYSVRKLCSSGNYPPYWDKNKEAISRPGKSLGSEDLVYSLISTLVRQNSKILLDHPSLDELKNKKVRNYILIDDSIGSGDRVSEFINSMLKHPTFFSWWNFGWVNIHIVSFSRFYESEKKIIMNIRGKDKAGNKLKKLSKITFTSKFVYHKNGINSRWGENYEQLIELCKNQTKIHSWARLGYGEVFSNIIFYHSVPNNTPGVIWFEKSNWKSLMPQRSVPIWLINLLEMNDEINISYPISNELLNTLRLIKKGVKKPSSIAQRLGVDVKYATNVLSHIKNMGFTDENTRLTHRGLDFLHKKRNINLPSWDNSMYIPKSWCAG</sequence>
<keyword evidence="4" id="KW-1185">Reference proteome</keyword>
<protein>
    <submittedName>
        <fullName evidence="3">Uncharacterized protein</fullName>
    </submittedName>
</protein>
<evidence type="ECO:0000259" key="1">
    <source>
        <dbReference type="Pfam" id="PF24390"/>
    </source>
</evidence>
<dbReference type="Pfam" id="PF24390">
    <property type="entry name" value="PRTase-CE"/>
    <property type="match status" value="1"/>
</dbReference>
<evidence type="ECO:0000313" key="3">
    <source>
        <dbReference type="EMBL" id="RDF11449.1"/>
    </source>
</evidence>
<organism evidence="3 4">
    <name type="scientific">Haemophilus sputorum</name>
    <dbReference type="NCBI Taxonomy" id="1078480"/>
    <lineage>
        <taxon>Bacteria</taxon>
        <taxon>Pseudomonadati</taxon>
        <taxon>Pseudomonadota</taxon>
        <taxon>Gammaproteobacteria</taxon>
        <taxon>Pasteurellales</taxon>
        <taxon>Pasteurellaceae</taxon>
        <taxon>Haemophilus</taxon>
    </lineage>
</organism>
<dbReference type="InterPro" id="IPR057055">
    <property type="entry name" value="wHTH-PRTase_assoc"/>
</dbReference>